<evidence type="ECO:0000313" key="4">
    <source>
        <dbReference type="Proteomes" id="UP000326198"/>
    </source>
</evidence>
<name>A0A5N7B0M3_9EURO</name>
<organism evidence="3 4">
    <name type="scientific">Aspergillus bertholletiae</name>
    <dbReference type="NCBI Taxonomy" id="1226010"/>
    <lineage>
        <taxon>Eukaryota</taxon>
        <taxon>Fungi</taxon>
        <taxon>Dikarya</taxon>
        <taxon>Ascomycota</taxon>
        <taxon>Pezizomycotina</taxon>
        <taxon>Eurotiomycetes</taxon>
        <taxon>Eurotiomycetidae</taxon>
        <taxon>Eurotiales</taxon>
        <taxon>Aspergillaceae</taxon>
        <taxon>Aspergillus</taxon>
        <taxon>Aspergillus subgen. Circumdati</taxon>
    </lineage>
</organism>
<evidence type="ECO:0000313" key="3">
    <source>
        <dbReference type="EMBL" id="KAE8375166.1"/>
    </source>
</evidence>
<evidence type="ECO:0000256" key="1">
    <source>
        <dbReference type="ARBA" id="ARBA00004123"/>
    </source>
</evidence>
<evidence type="ECO:0000256" key="2">
    <source>
        <dbReference type="ARBA" id="ARBA00023242"/>
    </source>
</evidence>
<proteinExistence type="predicted"/>
<dbReference type="AlphaFoldDB" id="A0A5N7B0M3"/>
<accession>A0A5N7B0M3</accession>
<dbReference type="OrthoDB" id="187139at2759"/>
<keyword evidence="2" id="KW-0539">Nucleus</keyword>
<dbReference type="EMBL" id="ML736266">
    <property type="protein sequence ID" value="KAE8375166.1"/>
    <property type="molecule type" value="Genomic_DNA"/>
</dbReference>
<reference evidence="3 4" key="1">
    <citation type="submission" date="2019-04" db="EMBL/GenBank/DDBJ databases">
        <title>Friends and foes A comparative genomics studyof 23 Aspergillus species from section Flavi.</title>
        <authorList>
            <consortium name="DOE Joint Genome Institute"/>
            <person name="Kjaerbolling I."/>
            <person name="Vesth T."/>
            <person name="Frisvad J.C."/>
            <person name="Nybo J.L."/>
            <person name="Theobald S."/>
            <person name="Kildgaard S."/>
            <person name="Isbrandt T."/>
            <person name="Kuo A."/>
            <person name="Sato A."/>
            <person name="Lyhne E.K."/>
            <person name="Kogle M.E."/>
            <person name="Wiebenga A."/>
            <person name="Kun R.S."/>
            <person name="Lubbers R.J."/>
            <person name="Makela M.R."/>
            <person name="Barry K."/>
            <person name="Chovatia M."/>
            <person name="Clum A."/>
            <person name="Daum C."/>
            <person name="Haridas S."/>
            <person name="He G."/>
            <person name="LaButti K."/>
            <person name="Lipzen A."/>
            <person name="Mondo S."/>
            <person name="Riley R."/>
            <person name="Salamov A."/>
            <person name="Simmons B.A."/>
            <person name="Magnuson J.K."/>
            <person name="Henrissat B."/>
            <person name="Mortensen U.H."/>
            <person name="Larsen T.O."/>
            <person name="Devries R.P."/>
            <person name="Grigoriev I.V."/>
            <person name="Machida M."/>
            <person name="Baker S.E."/>
            <person name="Andersen M.R."/>
        </authorList>
    </citation>
    <scope>NUCLEOTIDE SEQUENCE [LARGE SCALE GENOMIC DNA]</scope>
    <source>
        <strain evidence="3 4">IBT 29228</strain>
    </source>
</reference>
<dbReference type="Pfam" id="PF11951">
    <property type="entry name" value="Fungal_trans_2"/>
    <property type="match status" value="1"/>
</dbReference>
<protein>
    <submittedName>
        <fullName evidence="3">Fungal-specific transcription factor domain-containing protein</fullName>
    </submittedName>
</protein>
<keyword evidence="4" id="KW-1185">Reference proteome</keyword>
<dbReference type="InterPro" id="IPR021858">
    <property type="entry name" value="Fun_TF"/>
</dbReference>
<comment type="subcellular location">
    <subcellularLocation>
        <location evidence="1">Nucleus</location>
    </subcellularLocation>
</comment>
<dbReference type="PANTHER" id="PTHR37534">
    <property type="entry name" value="TRANSCRIPTIONAL ACTIVATOR PROTEIN UGA3"/>
    <property type="match status" value="1"/>
</dbReference>
<dbReference type="GO" id="GO:0005634">
    <property type="term" value="C:nucleus"/>
    <property type="evidence" value="ECO:0007669"/>
    <property type="project" value="UniProtKB-SubCell"/>
</dbReference>
<dbReference type="PANTHER" id="PTHR37534:SF46">
    <property type="entry name" value="ZN(II)2CYS6 TRANSCRIPTION FACTOR (EUROFUNG)"/>
    <property type="match status" value="1"/>
</dbReference>
<gene>
    <name evidence="3" type="ORF">BDV26DRAFT_295265</name>
</gene>
<sequence length="465" mass="51349">MASASTGIDGAHPSLPTTASAGNLCTSFGHDTQASGPVNEKERTGMPRLASDAMSLNICEPLSAYPSFSNAYSSPGWPRILDKPSFRTHFDFYFDQTAKLLTTRHTPCNPFVSYVIPYALNDDLITHSVLALGASHYSCAEGQIASTSAASHYAVAIRGVRQRLLGLNAPLSSPSEYRVVLLLAILLLCQFECINGNQMEGILCHLRAARELLLQLAQCQHATDHRMHGFLSEIYSFMTIVSRTSVTGIQPPLKSDEGEMMLSGIELNRGVDPYGLLFACAHNLFEIIIAVDKLRSTSTTYSSISRHEKFRALEHKIKTWGPPDILAESLDPETISDYRTAGRIHQQAVLVYLYTTYYGSEGREQEEALKSVEPCIDLATDLINSMPCTRPVWTSLLWSTVVLGSCIRDPSQIQSLTLSLRSSPYHFFGCRKAMDILSDVWKRGWYGPIGIRKALAERKTTLCLA</sequence>
<dbReference type="Proteomes" id="UP000326198">
    <property type="component" value="Unassembled WGS sequence"/>
</dbReference>